<sequence length="121" mass="14166">MMNRKEFYEYVKDNVKEYLPESYKDAEIKLQEVEKNNGLKLTGITIPNGDQRIVPTVYLDSLYQEYIHGKDVDSCVGDVADIRIEAQGKAEFFDMGVPDILDYEKMKDKLQMRICDKEWNT</sequence>
<name>K1REW5_9ZZZZ</name>
<dbReference type="EMBL" id="AJWZ01011778">
    <property type="protein sequence ID" value="EKC44123.1"/>
    <property type="molecule type" value="Genomic_DNA"/>
</dbReference>
<organism evidence="1">
    <name type="scientific">human gut metagenome</name>
    <dbReference type="NCBI Taxonomy" id="408170"/>
    <lineage>
        <taxon>unclassified sequences</taxon>
        <taxon>metagenomes</taxon>
        <taxon>organismal metagenomes</taxon>
    </lineage>
</organism>
<dbReference type="AlphaFoldDB" id="K1REW5"/>
<reference evidence="1" key="1">
    <citation type="journal article" date="2013" name="Environ. Microbiol.">
        <title>Microbiota from the distal guts of lean and obese adolescents exhibit partial functional redundancy besides clear differences in community structure.</title>
        <authorList>
            <person name="Ferrer M."/>
            <person name="Ruiz A."/>
            <person name="Lanza F."/>
            <person name="Haange S.B."/>
            <person name="Oberbach A."/>
            <person name="Till H."/>
            <person name="Bargiela R."/>
            <person name="Campoy C."/>
            <person name="Segura M.T."/>
            <person name="Richter M."/>
            <person name="von Bergen M."/>
            <person name="Seifert J."/>
            <person name="Suarez A."/>
        </authorList>
    </citation>
    <scope>NUCLEOTIDE SEQUENCE</scope>
</reference>
<dbReference type="Pfam" id="PF18941">
    <property type="entry name" value="DUF5688"/>
    <property type="match status" value="1"/>
</dbReference>
<accession>K1REW5</accession>
<protein>
    <submittedName>
        <fullName evidence="1">Uncharacterized protein</fullName>
    </submittedName>
</protein>
<proteinExistence type="predicted"/>
<feature type="non-terminal residue" evidence="1">
    <location>
        <position position="121"/>
    </location>
</feature>
<dbReference type="InterPro" id="IPR043743">
    <property type="entry name" value="DUF5688"/>
</dbReference>
<evidence type="ECO:0000313" key="1">
    <source>
        <dbReference type="EMBL" id="EKC44123.1"/>
    </source>
</evidence>
<comment type="caution">
    <text evidence="1">The sequence shown here is derived from an EMBL/GenBank/DDBJ whole genome shotgun (WGS) entry which is preliminary data.</text>
</comment>
<gene>
    <name evidence="1" type="ORF">OBE_17644</name>
</gene>